<dbReference type="Gene3D" id="1.10.4030.10">
    <property type="entry name" value="Porin chaperone SurA, peptide-binding domain"/>
    <property type="match status" value="1"/>
</dbReference>
<dbReference type="EMBL" id="CAEZYM010000011">
    <property type="protein sequence ID" value="CAB4729933.1"/>
    <property type="molecule type" value="Genomic_DNA"/>
</dbReference>
<gene>
    <name evidence="2" type="ORF">UFOPK2510_00516</name>
    <name evidence="3" type="ORF">UFOPK2718_01168</name>
    <name evidence="4" type="ORF">UFOPK2936_00933</name>
    <name evidence="5" type="ORF">UFOPK3174_00893</name>
    <name evidence="6" type="ORF">UFOPK3328_01389</name>
    <name evidence="7" type="ORF">UFOPK3779_00938</name>
    <name evidence="8" type="ORF">UFOPK3913_01005</name>
    <name evidence="1" type="ORF">UFOPK4107_00429</name>
    <name evidence="9" type="ORF">UFOPK4403_00619</name>
</gene>
<dbReference type="EMBL" id="CAESAE010000002">
    <property type="protein sequence ID" value="CAB4333660.1"/>
    <property type="molecule type" value="Genomic_DNA"/>
</dbReference>
<dbReference type="EMBL" id="CAFBQX010000002">
    <property type="protein sequence ID" value="CAB5071506.1"/>
    <property type="molecule type" value="Genomic_DNA"/>
</dbReference>
<dbReference type="SUPFAM" id="SSF109998">
    <property type="entry name" value="Triger factor/SurA peptide-binding domain-like"/>
    <property type="match status" value="1"/>
</dbReference>
<reference evidence="7" key="1">
    <citation type="submission" date="2020-05" db="EMBL/GenBank/DDBJ databases">
        <authorList>
            <person name="Chiriac C."/>
            <person name="Salcher M."/>
            <person name="Ghai R."/>
            <person name="Kavagutti S V."/>
        </authorList>
    </citation>
    <scope>NUCLEOTIDE SEQUENCE</scope>
</reference>
<dbReference type="EMBL" id="CAEZXO010000003">
    <property type="protein sequence ID" value="CAB4688703.1"/>
    <property type="molecule type" value="Genomic_DNA"/>
</dbReference>
<protein>
    <submittedName>
        <fullName evidence="7">Unannotated protein</fullName>
    </submittedName>
</protein>
<evidence type="ECO:0000313" key="2">
    <source>
        <dbReference type="EMBL" id="CAB4688703.1"/>
    </source>
</evidence>
<evidence type="ECO:0000313" key="3">
    <source>
        <dbReference type="EMBL" id="CAB4729933.1"/>
    </source>
</evidence>
<dbReference type="EMBL" id="CAFBNH010000005">
    <property type="protein sequence ID" value="CAB4947054.1"/>
    <property type="molecule type" value="Genomic_DNA"/>
</dbReference>
<accession>A0A6J7JY14</accession>
<dbReference type="PROSITE" id="PS51257">
    <property type="entry name" value="PROKAR_LIPOPROTEIN"/>
    <property type="match status" value="1"/>
</dbReference>
<organism evidence="7">
    <name type="scientific">freshwater metagenome</name>
    <dbReference type="NCBI Taxonomy" id="449393"/>
    <lineage>
        <taxon>unclassified sequences</taxon>
        <taxon>metagenomes</taxon>
        <taxon>ecological metagenomes</taxon>
    </lineage>
</organism>
<dbReference type="AlphaFoldDB" id="A0A6J7JY14"/>
<dbReference type="EMBL" id="CAEZZW010000004">
    <property type="protein sequence ID" value="CAB4781225.1"/>
    <property type="molecule type" value="Genomic_DNA"/>
</dbReference>
<evidence type="ECO:0000313" key="6">
    <source>
        <dbReference type="EMBL" id="CAB4876582.1"/>
    </source>
</evidence>
<proteinExistence type="predicted"/>
<dbReference type="EMBL" id="CAFBOC010000010">
    <property type="protein sequence ID" value="CAB4979029.1"/>
    <property type="molecule type" value="Genomic_DNA"/>
</dbReference>
<dbReference type="EMBL" id="CAFBLD010000010">
    <property type="protein sequence ID" value="CAB4876582.1"/>
    <property type="molecule type" value="Genomic_DNA"/>
</dbReference>
<evidence type="ECO:0000313" key="1">
    <source>
        <dbReference type="EMBL" id="CAB4333660.1"/>
    </source>
</evidence>
<evidence type="ECO:0000313" key="9">
    <source>
        <dbReference type="EMBL" id="CAB5071506.1"/>
    </source>
</evidence>
<evidence type="ECO:0000313" key="7">
    <source>
        <dbReference type="EMBL" id="CAB4947054.1"/>
    </source>
</evidence>
<dbReference type="InterPro" id="IPR027304">
    <property type="entry name" value="Trigger_fact/SurA_dom_sf"/>
</dbReference>
<evidence type="ECO:0000313" key="8">
    <source>
        <dbReference type="EMBL" id="CAB4979029.1"/>
    </source>
</evidence>
<sequence>MRKVIAILSVATALLLSGCSQVGEAASVGSEKITQASVQKSVDAVIAERAKVSTAGMQVETGETLNRSQLRFHVVEILLRAVAAEGKISVTKAEIDQRRATIITQVGGIAKLPTALVGAGIAKADLNSYLELIIISEKLSTAATAAGVAADNVGAEIQKLMVKKANELKVTVNPRYGKWDATIGDIVATDSASSANSPAAAPPKTP</sequence>
<dbReference type="EMBL" id="CAFABH010000013">
    <property type="protein sequence ID" value="CAB4829152.1"/>
    <property type="molecule type" value="Genomic_DNA"/>
</dbReference>
<evidence type="ECO:0000313" key="5">
    <source>
        <dbReference type="EMBL" id="CAB4829152.1"/>
    </source>
</evidence>
<evidence type="ECO:0000313" key="4">
    <source>
        <dbReference type="EMBL" id="CAB4781225.1"/>
    </source>
</evidence>
<name>A0A6J7JY14_9ZZZZ</name>